<dbReference type="InterPro" id="IPR027417">
    <property type="entry name" value="P-loop_NTPase"/>
</dbReference>
<accession>A0ABU2KKG4</accession>
<dbReference type="InterPro" id="IPR002182">
    <property type="entry name" value="NB-ARC"/>
</dbReference>
<dbReference type="EMBL" id="JAVRBG010000010">
    <property type="protein sequence ID" value="MDT0295174.1"/>
    <property type="molecule type" value="Genomic_DNA"/>
</dbReference>
<organism evidence="2 3">
    <name type="scientific">Mesonia ostreae</name>
    <dbReference type="NCBI Taxonomy" id="861110"/>
    <lineage>
        <taxon>Bacteria</taxon>
        <taxon>Pseudomonadati</taxon>
        <taxon>Bacteroidota</taxon>
        <taxon>Flavobacteriia</taxon>
        <taxon>Flavobacteriales</taxon>
        <taxon>Flavobacteriaceae</taxon>
        <taxon>Mesonia</taxon>
    </lineage>
</organism>
<dbReference type="Gene3D" id="3.40.50.300">
    <property type="entry name" value="P-loop containing nucleotide triphosphate hydrolases"/>
    <property type="match status" value="1"/>
</dbReference>
<sequence>MKNQILQKIWDRIELEKKDSQLSYFNSLMYLGEVVTKTTCLFMLSGLGESQKNYKYTQFYKLVRANGIGEWSSSLDELLTGPSSQEMKIEYNIYSKELNDKTSKNDWQNIAVTALLKCLKTIDQSPEVRVNKIQLKTWFGYFAYLRNKTRGHGAITIELAEELNKSLATSIKIICEQFSPFKLQWAFLSQNLSGKYKVSGISEHIDNFAYLTSTAGSKSSLETGIYTFINEPIKIELIFTDNELNEFFFPNGSFRRDSFETLSYSTGTKIVQDGKKYLTPPGSLPKSETTGSEELRIVENCFTNIPENQAVYIMRSSLENELQDVLKNERHPIITLIGRGGIGKTTLAIKVLRDFCSKNRFENIFWFSSRDIDLMSLGAKRVQPDILDITDVVNVFNKLIGPQDPKLKQDERFDLFKQSLQDKSASSLFVFDNFETVVDQLTMFNWLDTHIRLPNKVLITSRMNEFKADYPISVGGMEYCEFKELITNVSEELHINELITSRYIDQLFEESSGHPYVAKILLGQVANEGKLGDIKRIMADQENLLQALFERTYKQLSAAAKRVFLTLGSWRSSIPRIAIEAVLKSTIDEKIDVELAIDELYKFSLIDKMTTQKKDIILSLPISAQLFAEKKLKTDIHQFAIKKDAGILMKLGVGRNTELKNGINDRISKFFQEVAKEVSSETEQIDKFIPIMEYISLKRPKTYLLYSTLLEEFDFIDEAIEACNKYIVAVEDSQSIIAWKRLIKLYKHKEDFVAEINSMINLCNVQQSSIIELSNLLKRYSHLLRLKVLRINEHRKTLSDAIIELATKTSNFEAINYDDKSNLGWIYLHNNQKEYAASIARDILRDIPDHHEAEKIMAKLDLKFIE</sequence>
<evidence type="ECO:0000259" key="1">
    <source>
        <dbReference type="Pfam" id="PF00931"/>
    </source>
</evidence>
<reference evidence="3" key="1">
    <citation type="submission" date="2023-07" db="EMBL/GenBank/DDBJ databases">
        <title>Isolating and identifying novel microbial strains from the Mariana Trench.</title>
        <authorList>
            <person name="Fu H."/>
        </authorList>
    </citation>
    <scope>NUCLEOTIDE SEQUENCE [LARGE SCALE GENOMIC DNA]</scope>
    <source>
        <strain evidence="3">T-y2</strain>
    </source>
</reference>
<dbReference type="SUPFAM" id="SSF52540">
    <property type="entry name" value="P-loop containing nucleoside triphosphate hydrolases"/>
    <property type="match status" value="1"/>
</dbReference>
<dbReference type="Pfam" id="PF00931">
    <property type="entry name" value="NB-ARC"/>
    <property type="match status" value="1"/>
</dbReference>
<feature type="domain" description="NB-ARC" evidence="1">
    <location>
        <begin position="321"/>
        <end position="464"/>
    </location>
</feature>
<keyword evidence="3" id="KW-1185">Reference proteome</keyword>
<proteinExistence type="predicted"/>
<protein>
    <submittedName>
        <fullName evidence="2">NB-ARC domain-containing protein</fullName>
    </submittedName>
</protein>
<dbReference type="RefSeq" id="WP_311402104.1">
    <property type="nucleotide sequence ID" value="NZ_JAVRBG010000010.1"/>
</dbReference>
<evidence type="ECO:0000313" key="3">
    <source>
        <dbReference type="Proteomes" id="UP001182991"/>
    </source>
</evidence>
<dbReference type="PANTHER" id="PTHR36766">
    <property type="entry name" value="PLANT BROAD-SPECTRUM MILDEW RESISTANCE PROTEIN RPW8"/>
    <property type="match status" value="1"/>
</dbReference>
<comment type="caution">
    <text evidence="2">The sequence shown here is derived from an EMBL/GenBank/DDBJ whole genome shotgun (WGS) entry which is preliminary data.</text>
</comment>
<name>A0ABU2KKG4_9FLAO</name>
<dbReference type="Proteomes" id="UP001182991">
    <property type="component" value="Unassembled WGS sequence"/>
</dbReference>
<gene>
    <name evidence="2" type="ORF">RLT85_11065</name>
</gene>
<dbReference type="PANTHER" id="PTHR36766:SF64">
    <property type="entry name" value="OS12G0206100 PROTEIN"/>
    <property type="match status" value="1"/>
</dbReference>
<evidence type="ECO:0000313" key="2">
    <source>
        <dbReference type="EMBL" id="MDT0295174.1"/>
    </source>
</evidence>